<dbReference type="EMBL" id="JAGKHQ010000017">
    <property type="protein sequence ID" value="KAG7489324.1"/>
    <property type="molecule type" value="Genomic_DNA"/>
</dbReference>
<dbReference type="Proteomes" id="UP000693946">
    <property type="component" value="Linkage Group LG5"/>
</dbReference>
<organism evidence="1 2">
    <name type="scientific">Solea senegalensis</name>
    <name type="common">Senegalese sole</name>
    <dbReference type="NCBI Taxonomy" id="28829"/>
    <lineage>
        <taxon>Eukaryota</taxon>
        <taxon>Metazoa</taxon>
        <taxon>Chordata</taxon>
        <taxon>Craniata</taxon>
        <taxon>Vertebrata</taxon>
        <taxon>Euteleostomi</taxon>
        <taxon>Actinopterygii</taxon>
        <taxon>Neopterygii</taxon>
        <taxon>Teleostei</taxon>
        <taxon>Neoteleostei</taxon>
        <taxon>Acanthomorphata</taxon>
        <taxon>Carangaria</taxon>
        <taxon>Pleuronectiformes</taxon>
        <taxon>Pleuronectoidei</taxon>
        <taxon>Soleidae</taxon>
        <taxon>Solea</taxon>
    </lineage>
</organism>
<proteinExistence type="predicted"/>
<evidence type="ECO:0000313" key="1">
    <source>
        <dbReference type="EMBL" id="KAG7489324.1"/>
    </source>
</evidence>
<sequence length="76" mass="8675">MKNECSTRKSGKSIQVEGLHPNVVKDMLELYFDKNWVLPISITMIPIEEAAIISFGDPKVFHQRIQRSNISENNST</sequence>
<gene>
    <name evidence="1" type="ORF">JOB18_009228</name>
</gene>
<name>A0AAV6QH06_SOLSE</name>
<comment type="caution">
    <text evidence="1">The sequence shown here is derived from an EMBL/GenBank/DDBJ whole genome shotgun (WGS) entry which is preliminary data.</text>
</comment>
<accession>A0AAV6QH06</accession>
<keyword evidence="2" id="KW-1185">Reference proteome</keyword>
<reference evidence="1 2" key="1">
    <citation type="journal article" date="2021" name="Sci. Rep.">
        <title>Chromosome anchoring in Senegalese sole (Solea senegalensis) reveals sex-associated markers and genome rearrangements in flatfish.</title>
        <authorList>
            <person name="Guerrero-Cozar I."/>
            <person name="Gomez-Garrido J."/>
            <person name="Berbel C."/>
            <person name="Martinez-Blanch J.F."/>
            <person name="Alioto T."/>
            <person name="Claros M.G."/>
            <person name="Gagnaire P.A."/>
            <person name="Manchado M."/>
        </authorList>
    </citation>
    <scope>NUCLEOTIDE SEQUENCE [LARGE SCALE GENOMIC DNA]</scope>
    <source>
        <strain evidence="1">Sse05_10M</strain>
    </source>
</reference>
<evidence type="ECO:0000313" key="2">
    <source>
        <dbReference type="Proteomes" id="UP000693946"/>
    </source>
</evidence>
<protein>
    <submittedName>
        <fullName evidence="1">Uncharacterized protein</fullName>
    </submittedName>
</protein>
<dbReference type="AlphaFoldDB" id="A0AAV6QH06"/>
<dbReference type="Pfam" id="PF23085">
    <property type="entry name" value="RRM_PARP14_3"/>
    <property type="match status" value="1"/>
</dbReference>